<name>A0A0D0A4X8_9AGAM</name>
<organism evidence="1 2">
    <name type="scientific">Pisolithus microcarpus 441</name>
    <dbReference type="NCBI Taxonomy" id="765257"/>
    <lineage>
        <taxon>Eukaryota</taxon>
        <taxon>Fungi</taxon>
        <taxon>Dikarya</taxon>
        <taxon>Basidiomycota</taxon>
        <taxon>Agaricomycotina</taxon>
        <taxon>Agaricomycetes</taxon>
        <taxon>Agaricomycetidae</taxon>
        <taxon>Boletales</taxon>
        <taxon>Sclerodermatineae</taxon>
        <taxon>Pisolithaceae</taxon>
        <taxon>Pisolithus</taxon>
    </lineage>
</organism>
<gene>
    <name evidence="1" type="ORF">PISMIDRAFT_672120</name>
</gene>
<reference evidence="2" key="2">
    <citation type="submission" date="2015-01" db="EMBL/GenBank/DDBJ databases">
        <title>Evolutionary Origins and Diversification of the Mycorrhizal Mutualists.</title>
        <authorList>
            <consortium name="DOE Joint Genome Institute"/>
            <consortium name="Mycorrhizal Genomics Consortium"/>
            <person name="Kohler A."/>
            <person name="Kuo A."/>
            <person name="Nagy L.G."/>
            <person name="Floudas D."/>
            <person name="Copeland A."/>
            <person name="Barry K.W."/>
            <person name="Cichocki N."/>
            <person name="Veneault-Fourrey C."/>
            <person name="LaButti K."/>
            <person name="Lindquist E.A."/>
            <person name="Lipzen A."/>
            <person name="Lundell T."/>
            <person name="Morin E."/>
            <person name="Murat C."/>
            <person name="Riley R."/>
            <person name="Ohm R."/>
            <person name="Sun H."/>
            <person name="Tunlid A."/>
            <person name="Henrissat B."/>
            <person name="Grigoriev I.V."/>
            <person name="Hibbett D.S."/>
            <person name="Martin F."/>
        </authorList>
    </citation>
    <scope>NUCLEOTIDE SEQUENCE [LARGE SCALE GENOMIC DNA]</scope>
    <source>
        <strain evidence="2">441</strain>
    </source>
</reference>
<sequence length="51" mass="5900">MTRVQVANHALMLRRRRIVMLNSFPGLSGSARVDAFRRHRWFVPTVPLNPA</sequence>
<dbReference type="Proteomes" id="UP000054018">
    <property type="component" value="Unassembled WGS sequence"/>
</dbReference>
<dbReference type="AlphaFoldDB" id="A0A0D0A4X8"/>
<protein>
    <submittedName>
        <fullName evidence="1">Uncharacterized protein</fullName>
    </submittedName>
</protein>
<dbReference type="EMBL" id="KN833689">
    <property type="protein sequence ID" value="KIK29432.1"/>
    <property type="molecule type" value="Genomic_DNA"/>
</dbReference>
<accession>A0A0D0A4X8</accession>
<proteinExistence type="predicted"/>
<evidence type="ECO:0000313" key="2">
    <source>
        <dbReference type="Proteomes" id="UP000054018"/>
    </source>
</evidence>
<reference evidence="1 2" key="1">
    <citation type="submission" date="2014-04" db="EMBL/GenBank/DDBJ databases">
        <authorList>
            <consortium name="DOE Joint Genome Institute"/>
            <person name="Kuo A."/>
            <person name="Kohler A."/>
            <person name="Costa M.D."/>
            <person name="Nagy L.G."/>
            <person name="Floudas D."/>
            <person name="Copeland A."/>
            <person name="Barry K.W."/>
            <person name="Cichocki N."/>
            <person name="Veneault-Fourrey C."/>
            <person name="LaButti K."/>
            <person name="Lindquist E.A."/>
            <person name="Lipzen A."/>
            <person name="Lundell T."/>
            <person name="Morin E."/>
            <person name="Murat C."/>
            <person name="Sun H."/>
            <person name="Tunlid A."/>
            <person name="Henrissat B."/>
            <person name="Grigoriev I.V."/>
            <person name="Hibbett D.S."/>
            <person name="Martin F."/>
            <person name="Nordberg H.P."/>
            <person name="Cantor M.N."/>
            <person name="Hua S.X."/>
        </authorList>
    </citation>
    <scope>NUCLEOTIDE SEQUENCE [LARGE SCALE GENOMIC DNA]</scope>
    <source>
        <strain evidence="1 2">441</strain>
    </source>
</reference>
<dbReference type="HOGENOM" id="CLU_3107307_0_0_1"/>
<keyword evidence="2" id="KW-1185">Reference proteome</keyword>
<evidence type="ECO:0000313" key="1">
    <source>
        <dbReference type="EMBL" id="KIK29432.1"/>
    </source>
</evidence>